<dbReference type="Pfam" id="PF00565">
    <property type="entry name" value="SNase"/>
    <property type="match status" value="2"/>
</dbReference>
<sequence>MMSGIRCPGFKLDSSKPDPNIKVEYCRRGKILCRGSPYNGSQVVLESETTTTSSVPSFIPRDCVDWSIAFMRSGADRLRAAERQAKEAHKRRWKDWQATVPKITGKRKGIQRCSEIVNRRCSSSIRPPKKLVVPMMMMGVSEKEISRKKVHVVVDYIQEARDNYPEKICATVTINGKNVAEALVSKGLATVVRYRQDDDQRSSRYDDLLTAENKAIKSQLGVHSKKDNPGLRVTEIFRLFRMLPEPNWSCRLFKGLSVSDAIVEFVASGSRLRLYIPKSNSLCTFLLGGINCPRAGRSATGSLPASEAEPYGDEALQFTKEHCLQKEVSIQVDTHDKAGNFIGWLWVDTINMSVALVKEGCASVHFTGEKSQYAAALKSAEESAKTQKLRRWKDYVEEEKEEKKEEEKIPIERKVNYEEVIVTEVTPEGNFFVQKISEGAKAEALLAKLRQEFQANPPLPGAYTPKRGDICAAKFTVDDEWYRVKVEKVQGGKASVLYIDFGNRETLPTTRLASLPAAYAGEKPFATEYCLPYVSLPKDEEYSSLALKYLKDDTAVSKLYLNVEYRIQGSPPAASLHTEKKSDGDIIRNLINEGLLVVDVKGRRQNKLLEEYRSAQENAKKTHSNIWEYGDITEVDAKEFGLGN</sequence>
<accession>A0ABQ9IQ45</accession>
<evidence type="ECO:0000313" key="5">
    <source>
        <dbReference type="Proteomes" id="UP001162164"/>
    </source>
</evidence>
<organism evidence="4 5">
    <name type="scientific">Molorchus minor</name>
    <dbReference type="NCBI Taxonomy" id="1323400"/>
    <lineage>
        <taxon>Eukaryota</taxon>
        <taxon>Metazoa</taxon>
        <taxon>Ecdysozoa</taxon>
        <taxon>Arthropoda</taxon>
        <taxon>Hexapoda</taxon>
        <taxon>Insecta</taxon>
        <taxon>Pterygota</taxon>
        <taxon>Neoptera</taxon>
        <taxon>Endopterygota</taxon>
        <taxon>Coleoptera</taxon>
        <taxon>Polyphaga</taxon>
        <taxon>Cucujiformia</taxon>
        <taxon>Chrysomeloidea</taxon>
        <taxon>Cerambycidae</taxon>
        <taxon>Lamiinae</taxon>
        <taxon>Monochamini</taxon>
        <taxon>Molorchus</taxon>
    </lineage>
</organism>
<dbReference type="Proteomes" id="UP001162164">
    <property type="component" value="Unassembled WGS sequence"/>
</dbReference>
<dbReference type="PROSITE" id="PS50304">
    <property type="entry name" value="TUDOR"/>
    <property type="match status" value="1"/>
</dbReference>
<name>A0ABQ9IQ45_9CUCU</name>
<dbReference type="SMART" id="SM00333">
    <property type="entry name" value="TUDOR"/>
    <property type="match status" value="1"/>
</dbReference>
<dbReference type="PANTHER" id="PTHR12302:SF2">
    <property type="entry name" value="STAPHYLOCOCCAL NUCLEASE DOMAIN-CONTAINING PROTEIN 1"/>
    <property type="match status" value="1"/>
</dbReference>
<dbReference type="InterPro" id="IPR047386">
    <property type="entry name" value="Tudor_TDRD11"/>
</dbReference>
<dbReference type="InterPro" id="IPR035437">
    <property type="entry name" value="SNase_OB-fold_sf"/>
</dbReference>
<keyword evidence="5" id="KW-1185">Reference proteome</keyword>
<dbReference type="Pfam" id="PF00567">
    <property type="entry name" value="TUDOR"/>
    <property type="match status" value="1"/>
</dbReference>
<dbReference type="PANTHER" id="PTHR12302">
    <property type="entry name" value="EBNA2 BINDING PROTEIN P100"/>
    <property type="match status" value="1"/>
</dbReference>
<evidence type="ECO:0000259" key="2">
    <source>
        <dbReference type="PROSITE" id="PS50304"/>
    </source>
</evidence>
<dbReference type="EMBL" id="JAPWTJ010004065">
    <property type="protein sequence ID" value="KAJ8948775.1"/>
    <property type="molecule type" value="Genomic_DNA"/>
</dbReference>
<dbReference type="CDD" id="cd20433">
    <property type="entry name" value="Tudor_TDRD11"/>
    <property type="match status" value="1"/>
</dbReference>
<reference evidence="4" key="1">
    <citation type="journal article" date="2023" name="Insect Mol. Biol.">
        <title>Genome sequencing provides insights into the evolution of gene families encoding plant cell wall-degrading enzymes in longhorned beetles.</title>
        <authorList>
            <person name="Shin N.R."/>
            <person name="Okamura Y."/>
            <person name="Kirsch R."/>
            <person name="Pauchet Y."/>
        </authorList>
    </citation>
    <scope>NUCLEOTIDE SEQUENCE</scope>
    <source>
        <strain evidence="4">MMC_N1</strain>
    </source>
</reference>
<dbReference type="PROSITE" id="PS50830">
    <property type="entry name" value="TNASE_3"/>
    <property type="match status" value="1"/>
</dbReference>
<dbReference type="SUPFAM" id="SSF50199">
    <property type="entry name" value="Staphylococcal nuclease"/>
    <property type="match status" value="3"/>
</dbReference>
<dbReference type="InterPro" id="IPR016071">
    <property type="entry name" value="Staphylococal_nuclease_OB-fold"/>
</dbReference>
<dbReference type="Gene3D" id="2.40.50.90">
    <property type="match status" value="3"/>
</dbReference>
<dbReference type="SUPFAM" id="SSF63748">
    <property type="entry name" value="Tudor/PWWP/MBT"/>
    <property type="match status" value="1"/>
</dbReference>
<evidence type="ECO:0000256" key="1">
    <source>
        <dbReference type="ARBA" id="ARBA00017230"/>
    </source>
</evidence>
<dbReference type="Gene3D" id="2.30.30.140">
    <property type="match status" value="1"/>
</dbReference>
<evidence type="ECO:0000259" key="3">
    <source>
        <dbReference type="PROSITE" id="PS50830"/>
    </source>
</evidence>
<dbReference type="InterPro" id="IPR002999">
    <property type="entry name" value="Tudor"/>
</dbReference>
<protein>
    <recommendedName>
        <fullName evidence="1">Staphylococcal nuclease domain-containing protein 1</fullName>
    </recommendedName>
</protein>
<comment type="caution">
    <text evidence="4">The sequence shown here is derived from an EMBL/GenBank/DDBJ whole genome shotgun (WGS) entry which is preliminary data.</text>
</comment>
<proteinExistence type="predicted"/>
<dbReference type="SMART" id="SM00318">
    <property type="entry name" value="SNc"/>
    <property type="match status" value="2"/>
</dbReference>
<gene>
    <name evidence="4" type="ORF">NQ317_010354</name>
</gene>
<feature type="domain" description="TNase-like" evidence="3">
    <location>
        <begin position="257"/>
        <end position="394"/>
    </location>
</feature>
<feature type="domain" description="Tudor" evidence="2">
    <location>
        <begin position="464"/>
        <end position="522"/>
    </location>
</feature>
<evidence type="ECO:0000313" key="4">
    <source>
        <dbReference type="EMBL" id="KAJ8948775.1"/>
    </source>
</evidence>